<evidence type="ECO:0000313" key="10">
    <source>
        <dbReference type="EMBL" id="KAK5991525.1"/>
    </source>
</evidence>
<keyword evidence="6 9" id="KW-1133">Transmembrane helix</keyword>
<feature type="transmembrane region" description="Helical" evidence="9">
    <location>
        <begin position="123"/>
        <end position="145"/>
    </location>
</feature>
<name>A0ABR0SH99_9HYPO</name>
<evidence type="ECO:0000256" key="2">
    <source>
        <dbReference type="ARBA" id="ARBA00004721"/>
    </source>
</evidence>
<comment type="subcellular location">
    <subcellularLocation>
        <location evidence="1">Membrane</location>
        <topology evidence="1">Multi-pass membrane protein</topology>
    </subcellularLocation>
</comment>
<keyword evidence="5 9" id="KW-0812">Transmembrane</keyword>
<evidence type="ECO:0000256" key="6">
    <source>
        <dbReference type="ARBA" id="ARBA00022989"/>
    </source>
</evidence>
<feature type="transmembrane region" description="Helical" evidence="9">
    <location>
        <begin position="314"/>
        <end position="332"/>
    </location>
</feature>
<dbReference type="InterPro" id="IPR044878">
    <property type="entry name" value="UbiA_sf"/>
</dbReference>
<feature type="transmembrane region" description="Helical" evidence="9">
    <location>
        <begin position="181"/>
        <end position="199"/>
    </location>
</feature>
<comment type="pathway">
    <text evidence="2">Secondary metabolite biosynthesis; terpenoid biosynthesis.</text>
</comment>
<feature type="transmembrane region" description="Helical" evidence="9">
    <location>
        <begin position="280"/>
        <end position="302"/>
    </location>
</feature>
<evidence type="ECO:0000256" key="3">
    <source>
        <dbReference type="ARBA" id="ARBA00005985"/>
    </source>
</evidence>
<protein>
    <submittedName>
        <fullName evidence="10">Prenytransferase ascA</fullName>
    </submittedName>
</protein>
<evidence type="ECO:0000256" key="8">
    <source>
        <dbReference type="SAM" id="MobiDB-lite"/>
    </source>
</evidence>
<dbReference type="InterPro" id="IPR039653">
    <property type="entry name" value="Prenyltransferase"/>
</dbReference>
<sequence length="338" mass="36488">MPPKSSSSKAKKPASKKVSPPDGTYTPPTKGVLSKLPASWVPYAELVRLEQPHGNYMIYFPHLLGLIYASSISPVAVPASTLAHRAGIFAIWTFLMRGAGCAWNDNTDREFDRRTARCRNRPIARGAVSPTQGHIFTLVLTLLAFWAIQSLPSECTYVGLGTTVLAAIYPFGKRFTNFPQVILGSTLASTIALSSYSVGLPALSLAYVGPTLCLTATIVLLVIFYDTVYARQDTADDLKSGVKGMAVYFRNHLGALLAVLTTSIAGVLFTLGQLVAMGPYFFTLSVAGVFTALVLMIAVVHWGLIPQWTGHSGWFYALAISNLLGGFILEYTTKTARV</sequence>
<evidence type="ECO:0000256" key="1">
    <source>
        <dbReference type="ARBA" id="ARBA00004141"/>
    </source>
</evidence>
<evidence type="ECO:0000256" key="9">
    <source>
        <dbReference type="SAM" id="Phobius"/>
    </source>
</evidence>
<gene>
    <name evidence="10" type="ORF">PT974_09809</name>
</gene>
<feature type="region of interest" description="Disordered" evidence="8">
    <location>
        <begin position="1"/>
        <end position="30"/>
    </location>
</feature>
<keyword evidence="11" id="KW-1185">Reference proteome</keyword>
<organism evidence="10 11">
    <name type="scientific">Cladobotryum mycophilum</name>
    <dbReference type="NCBI Taxonomy" id="491253"/>
    <lineage>
        <taxon>Eukaryota</taxon>
        <taxon>Fungi</taxon>
        <taxon>Dikarya</taxon>
        <taxon>Ascomycota</taxon>
        <taxon>Pezizomycotina</taxon>
        <taxon>Sordariomycetes</taxon>
        <taxon>Hypocreomycetidae</taxon>
        <taxon>Hypocreales</taxon>
        <taxon>Hypocreaceae</taxon>
        <taxon>Cladobotryum</taxon>
    </lineage>
</organism>
<comment type="caution">
    <text evidence="10">The sequence shown here is derived from an EMBL/GenBank/DDBJ whole genome shotgun (WGS) entry which is preliminary data.</text>
</comment>
<keyword evidence="4" id="KW-0808">Transferase</keyword>
<evidence type="ECO:0000313" key="11">
    <source>
        <dbReference type="Proteomes" id="UP001338125"/>
    </source>
</evidence>
<dbReference type="EMBL" id="JAVFKD010000014">
    <property type="protein sequence ID" value="KAK5991525.1"/>
    <property type="molecule type" value="Genomic_DNA"/>
</dbReference>
<reference evidence="10 11" key="1">
    <citation type="submission" date="2024-01" db="EMBL/GenBank/DDBJ databases">
        <title>Complete genome of Cladobotryum mycophilum ATHUM6906.</title>
        <authorList>
            <person name="Christinaki A.C."/>
            <person name="Myridakis A.I."/>
            <person name="Kouvelis V.N."/>
        </authorList>
    </citation>
    <scope>NUCLEOTIDE SEQUENCE [LARGE SCALE GENOMIC DNA]</scope>
    <source>
        <strain evidence="10 11">ATHUM6906</strain>
    </source>
</reference>
<feature type="transmembrane region" description="Helical" evidence="9">
    <location>
        <begin position="253"/>
        <end position="274"/>
    </location>
</feature>
<evidence type="ECO:0000256" key="5">
    <source>
        <dbReference type="ARBA" id="ARBA00022692"/>
    </source>
</evidence>
<dbReference type="Gene3D" id="1.20.120.1780">
    <property type="entry name" value="UbiA prenyltransferase"/>
    <property type="match status" value="1"/>
</dbReference>
<dbReference type="Pfam" id="PF01040">
    <property type="entry name" value="UbiA"/>
    <property type="match status" value="1"/>
</dbReference>
<evidence type="ECO:0000256" key="4">
    <source>
        <dbReference type="ARBA" id="ARBA00022679"/>
    </source>
</evidence>
<dbReference type="Proteomes" id="UP001338125">
    <property type="component" value="Unassembled WGS sequence"/>
</dbReference>
<dbReference type="InterPro" id="IPR000537">
    <property type="entry name" value="UbiA_prenyltransferase"/>
</dbReference>
<accession>A0ABR0SH99</accession>
<comment type="similarity">
    <text evidence="3">Belongs to the UbiA prenyltransferase family.</text>
</comment>
<dbReference type="PANTHER" id="PTHR11048">
    <property type="entry name" value="PRENYLTRANSFERASES"/>
    <property type="match status" value="1"/>
</dbReference>
<dbReference type="PANTHER" id="PTHR11048:SF39">
    <property type="entry name" value="POLYPRENYL TRANSFERASE AUSN"/>
    <property type="match status" value="1"/>
</dbReference>
<proteinExistence type="inferred from homology"/>
<dbReference type="CDD" id="cd13959">
    <property type="entry name" value="PT_UbiA_COQ2"/>
    <property type="match status" value="1"/>
</dbReference>
<feature type="transmembrane region" description="Helical" evidence="9">
    <location>
        <begin position="205"/>
        <end position="225"/>
    </location>
</feature>
<keyword evidence="7 9" id="KW-0472">Membrane</keyword>
<evidence type="ECO:0000256" key="7">
    <source>
        <dbReference type="ARBA" id="ARBA00023136"/>
    </source>
</evidence>
<dbReference type="Gene3D" id="1.10.357.140">
    <property type="entry name" value="UbiA prenyltransferase"/>
    <property type="match status" value="1"/>
</dbReference>